<feature type="domain" description="N-acetyltransferase" evidence="1">
    <location>
        <begin position="1"/>
        <end position="147"/>
    </location>
</feature>
<dbReference type="PROSITE" id="PS51186">
    <property type="entry name" value="GNAT"/>
    <property type="match status" value="1"/>
</dbReference>
<evidence type="ECO:0000313" key="3">
    <source>
        <dbReference type="Proteomes" id="UP000095039"/>
    </source>
</evidence>
<dbReference type="EMBL" id="AJWN02000108">
    <property type="protein sequence ID" value="OEE57539.1"/>
    <property type="molecule type" value="Genomic_DNA"/>
</dbReference>
<comment type="caution">
    <text evidence="2">The sequence shown here is derived from an EMBL/GenBank/DDBJ whole genome shotgun (WGS) entry which is preliminary data.</text>
</comment>
<name>A0A1E5BWD8_9GAMM</name>
<accession>A0A1E5BWD8</accession>
<organism evidence="2 3">
    <name type="scientific">Enterovibrio norvegicus FF-454</name>
    <dbReference type="NCBI Taxonomy" id="1185651"/>
    <lineage>
        <taxon>Bacteria</taxon>
        <taxon>Pseudomonadati</taxon>
        <taxon>Pseudomonadota</taxon>
        <taxon>Gammaproteobacteria</taxon>
        <taxon>Vibrionales</taxon>
        <taxon>Vibrionaceae</taxon>
        <taxon>Enterovibrio</taxon>
    </lineage>
</organism>
<sequence length="167" mass="18411">MLIRSEAPADLLPIDRLLKKAFPTKAEAKLVMSLRENGHNTLSMVACNDEGKIVAHVMFSPVTIGGMDTGVQGLAPLCVHPDYRKQGIAVSLVKEGLEILRELSYPACVVLGDPAYYEQFGFTAANTFGFHCKWDVPQEAFMATEIIDNAFENLQGIVDYCPEFDEL</sequence>
<dbReference type="AlphaFoldDB" id="A0A1E5BWD8"/>
<dbReference type="SUPFAM" id="SSF55729">
    <property type="entry name" value="Acyl-CoA N-acyltransferases (Nat)"/>
    <property type="match status" value="1"/>
</dbReference>
<keyword evidence="3" id="KW-1185">Reference proteome</keyword>
<gene>
    <name evidence="2" type="ORF">A1OK_05155</name>
</gene>
<dbReference type="RefSeq" id="WP_016961645.1">
    <property type="nucleotide sequence ID" value="NZ_AJWN02000108.1"/>
</dbReference>
<dbReference type="Pfam" id="PF13527">
    <property type="entry name" value="Acetyltransf_9"/>
    <property type="match status" value="1"/>
</dbReference>
<dbReference type="CDD" id="cd04301">
    <property type="entry name" value="NAT_SF"/>
    <property type="match status" value="1"/>
</dbReference>
<dbReference type="InterPro" id="IPR000182">
    <property type="entry name" value="GNAT_dom"/>
</dbReference>
<evidence type="ECO:0000259" key="1">
    <source>
        <dbReference type="PROSITE" id="PS51186"/>
    </source>
</evidence>
<dbReference type="Proteomes" id="UP000095039">
    <property type="component" value="Unassembled WGS sequence"/>
</dbReference>
<evidence type="ECO:0000313" key="2">
    <source>
        <dbReference type="EMBL" id="OEE57539.1"/>
    </source>
</evidence>
<protein>
    <submittedName>
        <fullName evidence="2">GNAT family N-acetyltransferase</fullName>
    </submittedName>
</protein>
<proteinExistence type="predicted"/>
<dbReference type="InterPro" id="IPR016181">
    <property type="entry name" value="Acyl_CoA_acyltransferase"/>
</dbReference>
<dbReference type="GO" id="GO:0016747">
    <property type="term" value="F:acyltransferase activity, transferring groups other than amino-acyl groups"/>
    <property type="evidence" value="ECO:0007669"/>
    <property type="project" value="InterPro"/>
</dbReference>
<reference evidence="2 3" key="1">
    <citation type="journal article" date="2012" name="Science">
        <title>Ecological populations of bacteria act as socially cohesive units of antibiotic production and resistance.</title>
        <authorList>
            <person name="Cordero O.X."/>
            <person name="Wildschutte H."/>
            <person name="Kirkup B."/>
            <person name="Proehl S."/>
            <person name="Ngo L."/>
            <person name="Hussain F."/>
            <person name="Le Roux F."/>
            <person name="Mincer T."/>
            <person name="Polz M.F."/>
        </authorList>
    </citation>
    <scope>NUCLEOTIDE SEQUENCE [LARGE SCALE GENOMIC DNA]</scope>
    <source>
        <strain evidence="2 3">FF-454</strain>
    </source>
</reference>
<dbReference type="Gene3D" id="3.40.630.30">
    <property type="match status" value="1"/>
</dbReference>